<evidence type="ECO:0000313" key="2">
    <source>
        <dbReference type="EMBL" id="KAH3825690.1"/>
    </source>
</evidence>
<feature type="region of interest" description="Disordered" evidence="1">
    <location>
        <begin position="58"/>
        <end position="157"/>
    </location>
</feature>
<accession>A0A9D4H1F9</accession>
<feature type="compositionally biased region" description="Polar residues" evidence="1">
    <location>
        <begin position="111"/>
        <end position="130"/>
    </location>
</feature>
<evidence type="ECO:0000313" key="3">
    <source>
        <dbReference type="Proteomes" id="UP000828390"/>
    </source>
</evidence>
<dbReference type="AlphaFoldDB" id="A0A9D4H1F9"/>
<feature type="compositionally biased region" description="Polar residues" evidence="1">
    <location>
        <begin position="74"/>
        <end position="84"/>
    </location>
</feature>
<sequence>MFGRHYVMFGSFGSPRYSSLKMADRLTRALIEIGLSDLIANFCNEKIDDETVSKLKAQSHYDAGRAPVRDPRSTGINRGSTGMNRGSAGDDRGFAGDDREQPGLHRESIKMFNTSGLNRESPERTGNNWRGTGKNRDGTGNNRDGTVAPPGPIQTSTELRQRPGCLRCCPGAAPVNAGRVPV</sequence>
<proteinExistence type="predicted"/>
<dbReference type="Proteomes" id="UP000828390">
    <property type="component" value="Unassembled WGS sequence"/>
</dbReference>
<comment type="caution">
    <text evidence="2">The sequence shown here is derived from an EMBL/GenBank/DDBJ whole genome shotgun (WGS) entry which is preliminary data.</text>
</comment>
<reference evidence="2" key="1">
    <citation type="journal article" date="2019" name="bioRxiv">
        <title>The Genome of the Zebra Mussel, Dreissena polymorpha: A Resource for Invasive Species Research.</title>
        <authorList>
            <person name="McCartney M.A."/>
            <person name="Auch B."/>
            <person name="Kono T."/>
            <person name="Mallez S."/>
            <person name="Zhang Y."/>
            <person name="Obille A."/>
            <person name="Becker A."/>
            <person name="Abrahante J.E."/>
            <person name="Garbe J."/>
            <person name="Badalamenti J.P."/>
            <person name="Herman A."/>
            <person name="Mangelson H."/>
            <person name="Liachko I."/>
            <person name="Sullivan S."/>
            <person name="Sone E.D."/>
            <person name="Koren S."/>
            <person name="Silverstein K.A.T."/>
            <person name="Beckman K.B."/>
            <person name="Gohl D.M."/>
        </authorList>
    </citation>
    <scope>NUCLEOTIDE SEQUENCE</scope>
    <source>
        <strain evidence="2">Duluth1</strain>
        <tissue evidence="2">Whole animal</tissue>
    </source>
</reference>
<evidence type="ECO:0000256" key="1">
    <source>
        <dbReference type="SAM" id="MobiDB-lite"/>
    </source>
</evidence>
<keyword evidence="3" id="KW-1185">Reference proteome</keyword>
<gene>
    <name evidence="2" type="ORF">DPMN_127571</name>
</gene>
<feature type="compositionally biased region" description="Basic and acidic residues" evidence="1">
    <location>
        <begin position="88"/>
        <end position="109"/>
    </location>
</feature>
<organism evidence="2 3">
    <name type="scientific">Dreissena polymorpha</name>
    <name type="common">Zebra mussel</name>
    <name type="synonym">Mytilus polymorpha</name>
    <dbReference type="NCBI Taxonomy" id="45954"/>
    <lineage>
        <taxon>Eukaryota</taxon>
        <taxon>Metazoa</taxon>
        <taxon>Spiralia</taxon>
        <taxon>Lophotrochozoa</taxon>
        <taxon>Mollusca</taxon>
        <taxon>Bivalvia</taxon>
        <taxon>Autobranchia</taxon>
        <taxon>Heteroconchia</taxon>
        <taxon>Euheterodonta</taxon>
        <taxon>Imparidentia</taxon>
        <taxon>Neoheterodontei</taxon>
        <taxon>Myida</taxon>
        <taxon>Dreissenoidea</taxon>
        <taxon>Dreissenidae</taxon>
        <taxon>Dreissena</taxon>
    </lineage>
</organism>
<name>A0A9D4H1F9_DREPO</name>
<protein>
    <submittedName>
        <fullName evidence="2">Uncharacterized protein</fullName>
    </submittedName>
</protein>
<dbReference type="EMBL" id="JAIWYP010000005">
    <property type="protein sequence ID" value="KAH3825690.1"/>
    <property type="molecule type" value="Genomic_DNA"/>
</dbReference>
<reference evidence="2" key="2">
    <citation type="submission" date="2020-11" db="EMBL/GenBank/DDBJ databases">
        <authorList>
            <person name="McCartney M.A."/>
            <person name="Auch B."/>
            <person name="Kono T."/>
            <person name="Mallez S."/>
            <person name="Becker A."/>
            <person name="Gohl D.M."/>
            <person name="Silverstein K.A.T."/>
            <person name="Koren S."/>
            <person name="Bechman K.B."/>
            <person name="Herman A."/>
            <person name="Abrahante J.E."/>
            <person name="Garbe J."/>
        </authorList>
    </citation>
    <scope>NUCLEOTIDE SEQUENCE</scope>
    <source>
        <strain evidence="2">Duluth1</strain>
        <tissue evidence="2">Whole animal</tissue>
    </source>
</reference>